<accession>A0A9E7NDI2</accession>
<evidence type="ECO:0000313" key="2">
    <source>
        <dbReference type="EMBL" id="UTF55890.1"/>
    </source>
</evidence>
<dbReference type="GeneID" id="73292383"/>
<gene>
    <name evidence="2" type="ORF">NGM29_20015</name>
</gene>
<feature type="compositionally biased region" description="Basic and acidic residues" evidence="1">
    <location>
        <begin position="16"/>
        <end position="27"/>
    </location>
</feature>
<keyword evidence="2" id="KW-0614">Plasmid</keyword>
<name>A0A9E7NDI2_9EURY</name>
<feature type="compositionally biased region" description="Basic and acidic residues" evidence="1">
    <location>
        <begin position="140"/>
        <end position="151"/>
    </location>
</feature>
<feature type="region of interest" description="Disordered" evidence="1">
    <location>
        <begin position="16"/>
        <end position="39"/>
    </location>
</feature>
<evidence type="ECO:0000313" key="3">
    <source>
        <dbReference type="Proteomes" id="UP001056855"/>
    </source>
</evidence>
<geneLocation type="plasmid" evidence="2 3">
    <name>unnamed2</name>
</geneLocation>
<dbReference type="RefSeq" id="WP_254161372.1">
    <property type="nucleotide sequence ID" value="NZ_CP100357.1"/>
</dbReference>
<protein>
    <submittedName>
        <fullName evidence="2">Uncharacterized protein</fullName>
    </submittedName>
</protein>
<organism evidence="2 3">
    <name type="scientific">Natronosalvus rutilus</name>
    <dbReference type="NCBI Taxonomy" id="2953753"/>
    <lineage>
        <taxon>Archaea</taxon>
        <taxon>Methanobacteriati</taxon>
        <taxon>Methanobacteriota</taxon>
        <taxon>Stenosarchaea group</taxon>
        <taxon>Halobacteria</taxon>
        <taxon>Halobacteriales</taxon>
        <taxon>Natrialbaceae</taxon>
        <taxon>Natronosalvus</taxon>
    </lineage>
</organism>
<dbReference type="KEGG" id="sawl:NGM29_20015"/>
<sequence length="184" mass="20558">MFLSWEVKYDYLAENPAEKQAAKDDMPPRPSSNSGDQQFWIVEQRRATVDYIDERVREAIDEKGLDAIEEARGRALITVLAYSGVRGAEILADQNDPRRNGLRCHSVDLEAGTITGPGEEPATRRDAAHVEGGPTPRAAVPDRRPAGRRVADLPFSAPTVAVWGDRRRRIRPARRKPVGLRPRK</sequence>
<feature type="region of interest" description="Disordered" evidence="1">
    <location>
        <begin position="111"/>
        <end position="151"/>
    </location>
</feature>
<dbReference type="EMBL" id="CP100357">
    <property type="protein sequence ID" value="UTF55890.1"/>
    <property type="molecule type" value="Genomic_DNA"/>
</dbReference>
<proteinExistence type="predicted"/>
<dbReference type="Proteomes" id="UP001056855">
    <property type="component" value="Plasmid unnamed2"/>
</dbReference>
<reference evidence="2" key="1">
    <citation type="submission" date="2022-06" db="EMBL/GenBank/DDBJ databases">
        <title>Diverse halophilic archaea isolated from saline environments.</title>
        <authorList>
            <person name="Cui H.-L."/>
        </authorList>
    </citation>
    <scope>NUCLEOTIDE SEQUENCE</scope>
    <source>
        <strain evidence="2">WLHS1</strain>
        <plasmid evidence="2">unnamed2</plasmid>
    </source>
</reference>
<keyword evidence="3" id="KW-1185">Reference proteome</keyword>
<dbReference type="AlphaFoldDB" id="A0A9E7NDI2"/>
<evidence type="ECO:0000256" key="1">
    <source>
        <dbReference type="SAM" id="MobiDB-lite"/>
    </source>
</evidence>